<dbReference type="EMBL" id="CAEZTM010000058">
    <property type="protein sequence ID" value="CAB4577471.1"/>
    <property type="molecule type" value="Genomic_DNA"/>
</dbReference>
<protein>
    <submittedName>
        <fullName evidence="1">Unannotated protein</fullName>
    </submittedName>
</protein>
<dbReference type="AlphaFoldDB" id="A0A6J6ELS3"/>
<organism evidence="1">
    <name type="scientific">freshwater metagenome</name>
    <dbReference type="NCBI Taxonomy" id="449393"/>
    <lineage>
        <taxon>unclassified sequences</taxon>
        <taxon>metagenomes</taxon>
        <taxon>ecological metagenomes</taxon>
    </lineage>
</organism>
<accession>A0A6J6ELS3</accession>
<evidence type="ECO:0000313" key="1">
    <source>
        <dbReference type="EMBL" id="CAB4577471.1"/>
    </source>
</evidence>
<gene>
    <name evidence="1" type="ORF">UFOPK1684_01141</name>
</gene>
<proteinExistence type="predicted"/>
<name>A0A6J6ELS3_9ZZZZ</name>
<reference evidence="1" key="1">
    <citation type="submission" date="2020-05" db="EMBL/GenBank/DDBJ databases">
        <authorList>
            <person name="Chiriac C."/>
            <person name="Salcher M."/>
            <person name="Ghai R."/>
            <person name="Kavagutti S V."/>
        </authorList>
    </citation>
    <scope>NUCLEOTIDE SEQUENCE</scope>
</reference>
<sequence length="76" mass="7777">MNNSGALTSGDIVGHENAPRLTHIPRVNIGVVVKDPFVIDVPKLRALEAAGDRGGGAGDILIAQLFDVGGDGVTCQ</sequence>